<organism evidence="2 3">
    <name type="scientific">Mycena albidolilacea</name>
    <dbReference type="NCBI Taxonomy" id="1033008"/>
    <lineage>
        <taxon>Eukaryota</taxon>
        <taxon>Fungi</taxon>
        <taxon>Dikarya</taxon>
        <taxon>Basidiomycota</taxon>
        <taxon>Agaricomycotina</taxon>
        <taxon>Agaricomycetes</taxon>
        <taxon>Agaricomycetidae</taxon>
        <taxon>Agaricales</taxon>
        <taxon>Marasmiineae</taxon>
        <taxon>Mycenaceae</taxon>
        <taxon>Mycena</taxon>
    </lineage>
</organism>
<feature type="compositionally biased region" description="Low complexity" evidence="1">
    <location>
        <begin position="180"/>
        <end position="193"/>
    </location>
</feature>
<sequence length="284" mass="30298">MPAAAPNPPRRRRRGSPVPMYGGLLAVAQQPKPPKPLIKLEKRRKDPTDLAESRATSPSSLTGGVSTPSTGLSVGRAAPSTAPHQCSPLHIPSIWRKKSAKTVQSLSPPSTPTKEWVQGSLRAPVAPALDVDEVAVRPCPNFGSSPKPWLLHQAVRRVSTKTAALAPHSDDDAVTFSEMYSKSSLSSDSITDSGIGRGESRSSLDDECYTDDVYPQRVSAFLSPMEFRPPSISTAFIILSETNLSDADSDAEEALETPQLDTPSSSLPSLDPVHHDNSTRSASS</sequence>
<dbReference type="AlphaFoldDB" id="A0AAD7EPA8"/>
<comment type="caution">
    <text evidence="2">The sequence shown here is derived from an EMBL/GenBank/DDBJ whole genome shotgun (WGS) entry which is preliminary data.</text>
</comment>
<proteinExistence type="predicted"/>
<reference evidence="2" key="1">
    <citation type="submission" date="2023-03" db="EMBL/GenBank/DDBJ databases">
        <title>Massive genome expansion in bonnet fungi (Mycena s.s.) driven by repeated elements and novel gene families across ecological guilds.</title>
        <authorList>
            <consortium name="Lawrence Berkeley National Laboratory"/>
            <person name="Harder C.B."/>
            <person name="Miyauchi S."/>
            <person name="Viragh M."/>
            <person name="Kuo A."/>
            <person name="Thoen E."/>
            <person name="Andreopoulos B."/>
            <person name="Lu D."/>
            <person name="Skrede I."/>
            <person name="Drula E."/>
            <person name="Henrissat B."/>
            <person name="Morin E."/>
            <person name="Kohler A."/>
            <person name="Barry K."/>
            <person name="LaButti K."/>
            <person name="Morin E."/>
            <person name="Salamov A."/>
            <person name="Lipzen A."/>
            <person name="Mereny Z."/>
            <person name="Hegedus B."/>
            <person name="Baldrian P."/>
            <person name="Stursova M."/>
            <person name="Weitz H."/>
            <person name="Taylor A."/>
            <person name="Grigoriev I.V."/>
            <person name="Nagy L.G."/>
            <person name="Martin F."/>
            <person name="Kauserud H."/>
        </authorList>
    </citation>
    <scope>NUCLEOTIDE SEQUENCE</scope>
    <source>
        <strain evidence="2">CBHHK002</strain>
    </source>
</reference>
<dbReference type="Proteomes" id="UP001218218">
    <property type="component" value="Unassembled WGS sequence"/>
</dbReference>
<protein>
    <submittedName>
        <fullName evidence="2">Uncharacterized protein</fullName>
    </submittedName>
</protein>
<accession>A0AAD7EPA8</accession>
<dbReference type="EMBL" id="JARIHO010000022">
    <property type="protein sequence ID" value="KAJ7343763.1"/>
    <property type="molecule type" value="Genomic_DNA"/>
</dbReference>
<feature type="region of interest" description="Disordered" evidence="1">
    <location>
        <begin position="247"/>
        <end position="284"/>
    </location>
</feature>
<name>A0AAD7EPA8_9AGAR</name>
<feature type="region of interest" description="Disordered" evidence="1">
    <location>
        <begin position="1"/>
        <end position="88"/>
    </location>
</feature>
<gene>
    <name evidence="2" type="ORF">DFH08DRAFT_871242</name>
</gene>
<feature type="region of interest" description="Disordered" evidence="1">
    <location>
        <begin position="100"/>
        <end position="119"/>
    </location>
</feature>
<evidence type="ECO:0000256" key="1">
    <source>
        <dbReference type="SAM" id="MobiDB-lite"/>
    </source>
</evidence>
<feature type="region of interest" description="Disordered" evidence="1">
    <location>
        <begin position="180"/>
        <end position="207"/>
    </location>
</feature>
<evidence type="ECO:0000313" key="2">
    <source>
        <dbReference type="EMBL" id="KAJ7343763.1"/>
    </source>
</evidence>
<feature type="compositionally biased region" description="Low complexity" evidence="1">
    <location>
        <begin position="257"/>
        <end position="271"/>
    </location>
</feature>
<keyword evidence="3" id="KW-1185">Reference proteome</keyword>
<evidence type="ECO:0000313" key="3">
    <source>
        <dbReference type="Proteomes" id="UP001218218"/>
    </source>
</evidence>
<feature type="compositionally biased region" description="Polar residues" evidence="1">
    <location>
        <begin position="54"/>
        <end position="72"/>
    </location>
</feature>
<feature type="compositionally biased region" description="Basic and acidic residues" evidence="1">
    <location>
        <begin position="38"/>
        <end position="52"/>
    </location>
</feature>